<dbReference type="NCBIfam" id="TIGR00254">
    <property type="entry name" value="GGDEF"/>
    <property type="match status" value="1"/>
</dbReference>
<dbReference type="CDD" id="cd00130">
    <property type="entry name" value="PAS"/>
    <property type="match status" value="1"/>
</dbReference>
<dbReference type="InterPro" id="IPR019494">
    <property type="entry name" value="FIST_C"/>
</dbReference>
<dbReference type="PROSITE" id="PS50113">
    <property type="entry name" value="PAC"/>
    <property type="match status" value="1"/>
</dbReference>
<dbReference type="OrthoDB" id="9790732at2"/>
<proteinExistence type="predicted"/>
<dbReference type="SMART" id="SM00897">
    <property type="entry name" value="FIST"/>
    <property type="match status" value="1"/>
</dbReference>
<feature type="domain" description="PAC" evidence="2">
    <location>
        <begin position="475"/>
        <end position="527"/>
    </location>
</feature>
<dbReference type="InterPro" id="IPR035919">
    <property type="entry name" value="EAL_sf"/>
</dbReference>
<dbReference type="SUPFAM" id="SSF55785">
    <property type="entry name" value="PYP-like sensor domain (PAS domain)"/>
    <property type="match status" value="1"/>
</dbReference>
<dbReference type="InterPro" id="IPR000700">
    <property type="entry name" value="PAS-assoc_C"/>
</dbReference>
<dbReference type="InterPro" id="IPR013702">
    <property type="entry name" value="FIST_domain_N"/>
</dbReference>
<dbReference type="AlphaFoldDB" id="A0A4U2Z5D7"/>
<dbReference type="Pfam" id="PF00990">
    <property type="entry name" value="GGDEF"/>
    <property type="match status" value="1"/>
</dbReference>
<dbReference type="CDD" id="cd01949">
    <property type="entry name" value="GGDEF"/>
    <property type="match status" value="1"/>
</dbReference>
<dbReference type="NCBIfam" id="TIGR00229">
    <property type="entry name" value="sensory_box"/>
    <property type="match status" value="1"/>
</dbReference>
<dbReference type="PANTHER" id="PTHR33121">
    <property type="entry name" value="CYCLIC DI-GMP PHOSPHODIESTERASE PDEF"/>
    <property type="match status" value="1"/>
</dbReference>
<evidence type="ECO:0000259" key="2">
    <source>
        <dbReference type="PROSITE" id="PS50113"/>
    </source>
</evidence>
<dbReference type="PROSITE" id="PS50112">
    <property type="entry name" value="PAS"/>
    <property type="match status" value="1"/>
</dbReference>
<sequence>MRLVNYNFEDLKKLDAFIDDKISKDSNLLIQLLSGEINTPKLQLILELLTAKLPKAKIIGASTSGEIVNGKIQRNTIEISFSIFENTSIETYYYPEANFDFGVKAAKSCIKDDTKAVIAFSEALKGDSESFLNGFTTINHDVIFAGGNAGDNLEFKTTFVIKDKEIYFDGIVLATLNSNTLHVSNNYSLEWTPIGREMIVTKSDKNIIYEIDNKPAKEIFSRYLGEETISNLPASAIEFPLVRVENNIIIARSMVGVTPDDGFIFAGHFNNGDRVRFAIGNIEEILNNASKIQNKIAKKPVEATYIYSCAARDLFLKEQLNYEFGLIEDIAPTVGMFTYGEFFHTSEDTKFLNITTTTLSISETDNKTEHEHIANYKHKQSMLKSLTHLVNASQDELDESISILNQYKRALDASSIVSKTDAKGVIIYVNDAFCRISGYSRAELIGKKHNIIKHDENDLSLFKDMWRTITNKQIWRGTIKNISKQGNAYYVKTVIMPILGDDGELVEYIAARTDVTELIEKDEIIKKQFTDELTSLQNREALLRDLDLSSKKSTLALINIDRFSDINDYFGYNIGDKVLKELGKIIKNSITKEGQAYRLSGDEFAVLYFDQELGNDIKVNLENLIQHIENTNLEIDGYNIAPIISCGVSSGEKQEAYKLSHVAIKESKVNNKKILIYDENEYLKTQMKNNIEVIDSIKLGIKEDRFLPFYQGIVDNKTKKIVKYEALIRLKGSDDSIISPYFFLEHAKKAKLYNKLTLIMIEKSFKRFSKLKHDLSINLCLQDISSKETIDALIANLKKYKCGNRVVIEIVESEGIENFKELDLFIKEVKKYGCKIAIDDFGTGYSNFSYLAELNIDYIKIDGSLVNNIDKDIAQRITVESILLFAKNMNIKTIAEFVETENIYNTLVELGVDYSQGYLFSEPCQDI</sequence>
<dbReference type="InterPro" id="IPR000160">
    <property type="entry name" value="GGDEF_dom"/>
</dbReference>
<dbReference type="CDD" id="cd01948">
    <property type="entry name" value="EAL"/>
    <property type="match status" value="1"/>
</dbReference>
<dbReference type="PROSITE" id="PS50887">
    <property type="entry name" value="GGDEF"/>
    <property type="match status" value="1"/>
</dbReference>
<feature type="domain" description="PAS" evidence="1">
    <location>
        <begin position="403"/>
        <end position="472"/>
    </location>
</feature>
<feature type="domain" description="EAL" evidence="3">
    <location>
        <begin position="690"/>
        <end position="927"/>
    </location>
</feature>
<feature type="domain" description="GGDEF" evidence="4">
    <location>
        <begin position="551"/>
        <end position="679"/>
    </location>
</feature>
<dbReference type="InterPro" id="IPR001633">
    <property type="entry name" value="EAL_dom"/>
</dbReference>
<dbReference type="Proteomes" id="UP000309561">
    <property type="component" value="Unassembled WGS sequence"/>
</dbReference>
<dbReference type="InterPro" id="IPR043128">
    <property type="entry name" value="Rev_trsase/Diguanyl_cyclase"/>
</dbReference>
<name>A0A4U2Z5D7_9BACT</name>
<dbReference type="SMART" id="SM01204">
    <property type="entry name" value="FIST_C"/>
    <property type="match status" value="1"/>
</dbReference>
<dbReference type="SUPFAM" id="SSF55073">
    <property type="entry name" value="Nucleotide cyclase"/>
    <property type="match status" value="1"/>
</dbReference>
<dbReference type="InterPro" id="IPR029787">
    <property type="entry name" value="Nucleotide_cyclase"/>
</dbReference>
<dbReference type="Gene3D" id="3.30.70.270">
    <property type="match status" value="1"/>
</dbReference>
<dbReference type="SMART" id="SM00052">
    <property type="entry name" value="EAL"/>
    <property type="match status" value="1"/>
</dbReference>
<gene>
    <name evidence="5" type="ORF">FCU45_08570</name>
</gene>
<dbReference type="Pfam" id="PF00563">
    <property type="entry name" value="EAL"/>
    <property type="match status" value="1"/>
</dbReference>
<comment type="caution">
    <text evidence="5">The sequence shown here is derived from an EMBL/GenBank/DDBJ whole genome shotgun (WGS) entry which is preliminary data.</text>
</comment>
<accession>A0A4U2Z5D7</accession>
<dbReference type="InterPro" id="IPR035965">
    <property type="entry name" value="PAS-like_dom_sf"/>
</dbReference>
<dbReference type="InterPro" id="IPR000014">
    <property type="entry name" value="PAS"/>
</dbReference>
<dbReference type="RefSeq" id="WP_137014303.1">
    <property type="nucleotide sequence ID" value="NZ_SZPX01000006.1"/>
</dbReference>
<dbReference type="Gene3D" id="3.30.450.20">
    <property type="entry name" value="PAS domain"/>
    <property type="match status" value="1"/>
</dbReference>
<dbReference type="Pfam" id="PF08495">
    <property type="entry name" value="FIST"/>
    <property type="match status" value="1"/>
</dbReference>
<evidence type="ECO:0000313" key="5">
    <source>
        <dbReference type="EMBL" id="TKI69005.1"/>
    </source>
</evidence>
<dbReference type="PANTHER" id="PTHR33121:SF71">
    <property type="entry name" value="OXYGEN SENSOR PROTEIN DOSP"/>
    <property type="match status" value="1"/>
</dbReference>
<dbReference type="Pfam" id="PF13426">
    <property type="entry name" value="PAS_9"/>
    <property type="match status" value="1"/>
</dbReference>
<dbReference type="Gene3D" id="3.20.20.450">
    <property type="entry name" value="EAL domain"/>
    <property type="match status" value="1"/>
</dbReference>
<dbReference type="InterPro" id="IPR050706">
    <property type="entry name" value="Cyclic-di-GMP_PDE-like"/>
</dbReference>
<evidence type="ECO:0000313" key="6">
    <source>
        <dbReference type="Proteomes" id="UP000309561"/>
    </source>
</evidence>
<organism evidence="5 6">
    <name type="scientific">Sulfurimonas crateris</name>
    <dbReference type="NCBI Taxonomy" id="2574727"/>
    <lineage>
        <taxon>Bacteria</taxon>
        <taxon>Pseudomonadati</taxon>
        <taxon>Campylobacterota</taxon>
        <taxon>Epsilonproteobacteria</taxon>
        <taxon>Campylobacterales</taxon>
        <taxon>Sulfurimonadaceae</taxon>
        <taxon>Sulfurimonas</taxon>
    </lineage>
</organism>
<evidence type="ECO:0000259" key="4">
    <source>
        <dbReference type="PROSITE" id="PS50887"/>
    </source>
</evidence>
<dbReference type="SUPFAM" id="SSF141868">
    <property type="entry name" value="EAL domain-like"/>
    <property type="match status" value="1"/>
</dbReference>
<evidence type="ECO:0000259" key="3">
    <source>
        <dbReference type="PROSITE" id="PS50883"/>
    </source>
</evidence>
<protein>
    <submittedName>
        <fullName evidence="5">EAL domain-containing protein</fullName>
    </submittedName>
</protein>
<dbReference type="PROSITE" id="PS50883">
    <property type="entry name" value="EAL"/>
    <property type="match status" value="1"/>
</dbReference>
<dbReference type="Pfam" id="PF10442">
    <property type="entry name" value="FIST_C"/>
    <property type="match status" value="1"/>
</dbReference>
<dbReference type="EMBL" id="SZPX01000006">
    <property type="protein sequence ID" value="TKI69005.1"/>
    <property type="molecule type" value="Genomic_DNA"/>
</dbReference>
<evidence type="ECO:0000259" key="1">
    <source>
        <dbReference type="PROSITE" id="PS50112"/>
    </source>
</evidence>
<reference evidence="5 6" key="1">
    <citation type="submission" date="2019-04" db="EMBL/GenBank/DDBJ databases">
        <title>Sulfurimonas crateris sp. nov. a facultative anaerobic sulfur-oxidizing chemolithautotrophic bacterium isolated from a terrestrial mud vulcano.</title>
        <authorList>
            <person name="Ratnikova N.M."/>
            <person name="Slobodkin A.I."/>
            <person name="Merkel A.Y."/>
            <person name="Novikov A."/>
            <person name="Bonch-Osmolovskaya E.A."/>
            <person name="Slobodkina G.B."/>
        </authorList>
    </citation>
    <scope>NUCLEOTIDE SEQUENCE [LARGE SCALE GENOMIC DNA]</scope>
    <source>
        <strain evidence="5 6">SN118</strain>
    </source>
</reference>
<keyword evidence="6" id="KW-1185">Reference proteome</keyword>
<dbReference type="GO" id="GO:0071111">
    <property type="term" value="F:cyclic-guanylate-specific phosphodiesterase activity"/>
    <property type="evidence" value="ECO:0007669"/>
    <property type="project" value="InterPro"/>
</dbReference>
<dbReference type="SMART" id="SM00267">
    <property type="entry name" value="GGDEF"/>
    <property type="match status" value="1"/>
</dbReference>